<dbReference type="PANTHER" id="PTHR37984">
    <property type="entry name" value="PROTEIN CBG26694"/>
    <property type="match status" value="1"/>
</dbReference>
<accession>A0ABQ7U5E8</accession>
<keyword evidence="3" id="KW-1185">Reference proteome</keyword>
<organism evidence="2 3">
    <name type="scientific">Solanum tuberosum</name>
    <name type="common">Potato</name>
    <dbReference type="NCBI Taxonomy" id="4113"/>
    <lineage>
        <taxon>Eukaryota</taxon>
        <taxon>Viridiplantae</taxon>
        <taxon>Streptophyta</taxon>
        <taxon>Embryophyta</taxon>
        <taxon>Tracheophyta</taxon>
        <taxon>Spermatophyta</taxon>
        <taxon>Magnoliopsida</taxon>
        <taxon>eudicotyledons</taxon>
        <taxon>Gunneridae</taxon>
        <taxon>Pentapetalae</taxon>
        <taxon>asterids</taxon>
        <taxon>lamiids</taxon>
        <taxon>Solanales</taxon>
        <taxon>Solanaceae</taxon>
        <taxon>Solanoideae</taxon>
        <taxon>Solaneae</taxon>
        <taxon>Solanum</taxon>
    </lineage>
</organism>
<evidence type="ECO:0000256" key="1">
    <source>
        <dbReference type="SAM" id="MobiDB-lite"/>
    </source>
</evidence>
<dbReference type="InterPro" id="IPR043502">
    <property type="entry name" value="DNA/RNA_pol_sf"/>
</dbReference>
<evidence type="ECO:0000313" key="2">
    <source>
        <dbReference type="EMBL" id="KAH0742150.1"/>
    </source>
</evidence>
<protein>
    <submittedName>
        <fullName evidence="2">Uncharacterized protein</fullName>
    </submittedName>
</protein>
<dbReference type="InterPro" id="IPR043128">
    <property type="entry name" value="Rev_trsase/Diguanyl_cyclase"/>
</dbReference>
<sequence length="609" mass="70490">MFTFVVQFGYSWGLVPKVLISLIEAIMDTIFWVFFCYTRYADREIGINPREVPASPAPVEARRDAVPPASLVPLVPEEARDTGPPVPNCSSTRDCEQGMREEVQLLSSMVSIYERQLESQVDTQRDRPESSKVREFLHLPPPLFTGSSPTEDPQDFIDHIYRVLRVMHASVTEAVELASFRLRDVAILWYEAWERSRGPDAPPAEWEDFFEAFLAHYFPWETTEDLSKWIRDTRRDREQSKRTHTMGSYRDPPGDFRPSFHRYPPRLAGSVSPQDPQHHLHPESMHHDQDHILLWVVVEGEVKEIHVRAVAKTAFMHSQDDKIQRHPLMLLQSSFTFQVSQSLRGRVMQPHLRDTDKEPMTLQSIPIVNEFPMVFPDDLPGIPPEREIDFSIDLLPDTQPILIPSYRMAHAELRELKEQLKDLLDKGFIRQSTSPWGAPVLFVRKKDGSLRMYIDYRQLNKVTIKNKYPLPQIDDLFDQLQGAKCFSKIDLRSVTISCKSGKLISQKQHLGRVSFLGHIITSEGIKVDGQNIEAVMTWSRPLNPTEVRNFLGLAGYYRRFVEGFSSISAPLTKLTHKATKFQWTEAYEQSFQELKKKAYDRTYHNSSRW</sequence>
<dbReference type="Proteomes" id="UP000826656">
    <property type="component" value="Unassembled WGS sequence"/>
</dbReference>
<proteinExistence type="predicted"/>
<dbReference type="PANTHER" id="PTHR37984:SF5">
    <property type="entry name" value="PROTEIN NYNRIN-LIKE"/>
    <property type="match status" value="1"/>
</dbReference>
<dbReference type="EMBL" id="JAIVGD010000026">
    <property type="protein sequence ID" value="KAH0742150.1"/>
    <property type="molecule type" value="Genomic_DNA"/>
</dbReference>
<feature type="region of interest" description="Disordered" evidence="1">
    <location>
        <begin position="265"/>
        <end position="284"/>
    </location>
</feature>
<dbReference type="Gene3D" id="3.10.10.10">
    <property type="entry name" value="HIV Type 1 Reverse Transcriptase, subunit A, domain 1"/>
    <property type="match status" value="1"/>
</dbReference>
<gene>
    <name evidence="2" type="ORF">KY290_035193</name>
</gene>
<name>A0ABQ7U5E8_SOLTU</name>
<dbReference type="Gene3D" id="3.30.70.270">
    <property type="match status" value="2"/>
</dbReference>
<reference evidence="2 3" key="1">
    <citation type="journal article" date="2021" name="bioRxiv">
        <title>Chromosome-scale and haplotype-resolved genome assembly of a tetraploid potato cultivar.</title>
        <authorList>
            <person name="Sun H."/>
            <person name="Jiao W.-B."/>
            <person name="Krause K."/>
            <person name="Campoy J.A."/>
            <person name="Goel M."/>
            <person name="Folz-Donahue K."/>
            <person name="Kukat C."/>
            <person name="Huettel B."/>
            <person name="Schneeberger K."/>
        </authorList>
    </citation>
    <scope>NUCLEOTIDE SEQUENCE [LARGE SCALE GENOMIC DNA]</scope>
    <source>
        <strain evidence="2">SolTubOtavaFocal</strain>
        <tissue evidence="2">Leaves</tissue>
    </source>
</reference>
<comment type="caution">
    <text evidence="2">The sequence shown here is derived from an EMBL/GenBank/DDBJ whole genome shotgun (WGS) entry which is preliminary data.</text>
</comment>
<dbReference type="InterPro" id="IPR050951">
    <property type="entry name" value="Retrovirus_Pol_polyprotein"/>
</dbReference>
<dbReference type="SUPFAM" id="SSF56672">
    <property type="entry name" value="DNA/RNA polymerases"/>
    <property type="match status" value="1"/>
</dbReference>
<dbReference type="CDD" id="cd01647">
    <property type="entry name" value="RT_LTR"/>
    <property type="match status" value="1"/>
</dbReference>
<evidence type="ECO:0000313" key="3">
    <source>
        <dbReference type="Proteomes" id="UP000826656"/>
    </source>
</evidence>